<feature type="transmembrane region" description="Helical" evidence="11">
    <location>
        <begin position="212"/>
        <end position="231"/>
    </location>
</feature>
<feature type="transmembrane region" description="Helical" evidence="11">
    <location>
        <begin position="322"/>
        <end position="340"/>
    </location>
</feature>
<dbReference type="PANTHER" id="PTHR30472:SF70">
    <property type="entry name" value="MOLYBDATE IMPORT SYSTEM PERMEASE PROTEIN MOLB"/>
    <property type="match status" value="1"/>
</dbReference>
<dbReference type="Gene3D" id="1.10.3470.10">
    <property type="entry name" value="ABC transporter involved in vitamin B12 uptake, BtuC"/>
    <property type="match status" value="1"/>
</dbReference>
<dbReference type="AlphaFoldDB" id="A0A150J667"/>
<evidence type="ECO:0000313" key="13">
    <source>
        <dbReference type="Proteomes" id="UP000075398"/>
    </source>
</evidence>
<dbReference type="PANTHER" id="PTHR30472">
    <property type="entry name" value="FERRIC ENTEROBACTIN TRANSPORT SYSTEM PERMEASE PROTEIN"/>
    <property type="match status" value="1"/>
</dbReference>
<dbReference type="InterPro" id="IPR000522">
    <property type="entry name" value="ABC_transptr_permease_BtuC"/>
</dbReference>
<evidence type="ECO:0000313" key="12">
    <source>
        <dbReference type="EMBL" id="KYC52706.1"/>
    </source>
</evidence>
<comment type="function">
    <text evidence="8">Required for corrinoid utilization. Probably part of the ABC transporter complex BtuCDF involved in cobalamin (vitamin B12) import. Probably involved in the translocation of the substrate across the membrane.</text>
</comment>
<protein>
    <recommendedName>
        <fullName evidence="10">Cobalamin import system permease protein BtuC</fullName>
    </recommendedName>
</protein>
<feature type="transmembrane region" description="Helical" evidence="11">
    <location>
        <begin position="292"/>
        <end position="310"/>
    </location>
</feature>
<dbReference type="EMBL" id="LNGC01000018">
    <property type="protein sequence ID" value="KYC52706.1"/>
    <property type="molecule type" value="Genomic_DNA"/>
</dbReference>
<comment type="subcellular location">
    <subcellularLocation>
        <location evidence="1">Cell membrane</location>
        <topology evidence="1">Multi-pass membrane protein</topology>
    </subcellularLocation>
</comment>
<dbReference type="STRING" id="1705564.APG08_01169"/>
<dbReference type="SUPFAM" id="SSF81345">
    <property type="entry name" value="ABC transporter involved in vitamin B12 uptake, BtuC"/>
    <property type="match status" value="1"/>
</dbReference>
<organism evidence="12 13">
    <name type="scientific">Candidatus Methanofastidiosum methylothiophilum</name>
    <dbReference type="NCBI Taxonomy" id="1705564"/>
    <lineage>
        <taxon>Archaea</taxon>
        <taxon>Methanobacteriati</taxon>
        <taxon>Methanobacteriota</taxon>
        <taxon>Stenosarchaea group</taxon>
        <taxon>Candidatus Methanofastidiosia</taxon>
        <taxon>Candidatus Methanofastidiosales</taxon>
        <taxon>Candidatus Methanofastidiosaceae</taxon>
        <taxon>Candidatus Methanofastidiosum</taxon>
    </lineage>
</organism>
<evidence type="ECO:0000256" key="7">
    <source>
        <dbReference type="ARBA" id="ARBA00023136"/>
    </source>
</evidence>
<comment type="subunit">
    <text evidence="9">The complex is composed of two ATP-binding proteins (BtuD), two transmembrane proteins (BtuC) and a solute-binding protein (BtuF).</text>
</comment>
<keyword evidence="7 11" id="KW-0472">Membrane</keyword>
<keyword evidence="6 11" id="KW-1133">Transmembrane helix</keyword>
<evidence type="ECO:0000256" key="1">
    <source>
        <dbReference type="ARBA" id="ARBA00004651"/>
    </source>
</evidence>
<gene>
    <name evidence="12" type="primary">btuC</name>
    <name evidence="12" type="ORF">AMQ22_00655</name>
</gene>
<keyword evidence="3" id="KW-0813">Transport</keyword>
<evidence type="ECO:0000256" key="4">
    <source>
        <dbReference type="ARBA" id="ARBA00022475"/>
    </source>
</evidence>
<feature type="transmembrane region" description="Helical" evidence="11">
    <location>
        <begin position="161"/>
        <end position="181"/>
    </location>
</feature>
<dbReference type="PATRIC" id="fig|1705409.3.peg.673"/>
<dbReference type="GO" id="GO:0033214">
    <property type="term" value="P:siderophore-iron import into cell"/>
    <property type="evidence" value="ECO:0007669"/>
    <property type="project" value="TreeGrafter"/>
</dbReference>
<accession>A0A150J667</accession>
<dbReference type="GO" id="GO:0005886">
    <property type="term" value="C:plasma membrane"/>
    <property type="evidence" value="ECO:0007669"/>
    <property type="project" value="UniProtKB-SubCell"/>
</dbReference>
<evidence type="ECO:0000256" key="10">
    <source>
        <dbReference type="ARBA" id="ARBA00071366"/>
    </source>
</evidence>
<dbReference type="GO" id="GO:0022857">
    <property type="term" value="F:transmembrane transporter activity"/>
    <property type="evidence" value="ECO:0007669"/>
    <property type="project" value="InterPro"/>
</dbReference>
<feature type="transmembrane region" description="Helical" evidence="11">
    <location>
        <begin position="251"/>
        <end position="280"/>
    </location>
</feature>
<sequence length="349" mass="37851">MSVRTKESKLLRKKIFSNSINIFLLLLPFVILIFSMFVGRYIISPIVVIKIFLSKIIYIEPTWHPTMESVIFDVRLPRALATMLVGAGLSVSGASFQGLFKNPLVSPQILGVSAGAGFGAAIALLLLNKLILVQICAFAGGIIAVAFTYKVSKIYKTTPLLMLVLSGMVTAALFSALTSLIKYVADPLNKLPAIVFWLMGSFNAVSKSDIIFLGPFIIIGLTILILIRWRINVLSLGEEEARSMGINTEQLKFIIISSATIITAACVCMSGIIGWVGLVIPHVGRILVGPDHKKLIPVSLILGASYLLIVDDIARSVISTEIPIGILTAILGAPFFAYLIRKSKSGWNY</sequence>
<keyword evidence="5 11" id="KW-0812">Transmembrane</keyword>
<dbReference type="Pfam" id="PF01032">
    <property type="entry name" value="FecCD"/>
    <property type="match status" value="1"/>
</dbReference>
<feature type="transmembrane region" description="Helical" evidence="11">
    <location>
        <begin position="20"/>
        <end position="43"/>
    </location>
</feature>
<feature type="transmembrane region" description="Helical" evidence="11">
    <location>
        <begin position="107"/>
        <end position="125"/>
    </location>
</feature>
<dbReference type="FunFam" id="1.10.3470.10:FF:000001">
    <property type="entry name" value="Vitamin B12 ABC transporter permease BtuC"/>
    <property type="match status" value="1"/>
</dbReference>
<evidence type="ECO:0000256" key="11">
    <source>
        <dbReference type="SAM" id="Phobius"/>
    </source>
</evidence>
<feature type="transmembrane region" description="Helical" evidence="11">
    <location>
        <begin position="79"/>
        <end position="100"/>
    </location>
</feature>
<dbReference type="Proteomes" id="UP000075398">
    <property type="component" value="Unassembled WGS sequence"/>
</dbReference>
<proteinExistence type="inferred from homology"/>
<comment type="similarity">
    <text evidence="2">Belongs to the binding-protein-dependent transport system permease family. FecCD subfamily.</text>
</comment>
<dbReference type="InterPro" id="IPR037294">
    <property type="entry name" value="ABC_BtuC-like"/>
</dbReference>
<evidence type="ECO:0000256" key="2">
    <source>
        <dbReference type="ARBA" id="ARBA00007935"/>
    </source>
</evidence>
<comment type="caution">
    <text evidence="12">The sequence shown here is derived from an EMBL/GenBank/DDBJ whole genome shotgun (WGS) entry which is preliminary data.</text>
</comment>
<keyword evidence="4" id="KW-1003">Cell membrane</keyword>
<reference evidence="12 13" key="1">
    <citation type="journal article" date="2016" name="ISME J.">
        <title>Chasing the elusive Euryarchaeota class WSA2: genomes reveal a uniquely fastidious methyl-reducing methanogen.</title>
        <authorList>
            <person name="Nobu M.K."/>
            <person name="Narihiro T."/>
            <person name="Kuroda K."/>
            <person name="Mei R."/>
            <person name="Liu W.T."/>
        </authorList>
    </citation>
    <scope>NUCLEOTIDE SEQUENCE [LARGE SCALE GENOMIC DNA]</scope>
    <source>
        <strain evidence="12">U1lsi0528_Bin055</strain>
    </source>
</reference>
<evidence type="ECO:0000256" key="3">
    <source>
        <dbReference type="ARBA" id="ARBA00022448"/>
    </source>
</evidence>
<evidence type="ECO:0000256" key="9">
    <source>
        <dbReference type="ARBA" id="ARBA00064420"/>
    </source>
</evidence>
<name>A0A150J667_9EURY</name>
<evidence type="ECO:0000256" key="8">
    <source>
        <dbReference type="ARBA" id="ARBA00053891"/>
    </source>
</evidence>
<evidence type="ECO:0000256" key="6">
    <source>
        <dbReference type="ARBA" id="ARBA00022989"/>
    </source>
</evidence>
<evidence type="ECO:0000256" key="5">
    <source>
        <dbReference type="ARBA" id="ARBA00022692"/>
    </source>
</evidence>
<feature type="transmembrane region" description="Helical" evidence="11">
    <location>
        <begin position="131"/>
        <end position="149"/>
    </location>
</feature>
<dbReference type="CDD" id="cd06550">
    <property type="entry name" value="TM_ABC_iron-siderophores_like"/>
    <property type="match status" value="1"/>
</dbReference>